<dbReference type="AlphaFoldDB" id="A0A8T0HXQ0"/>
<name>A0A8T0HXQ0_CERPU</name>
<dbReference type="Proteomes" id="UP000822688">
    <property type="component" value="Chromosome V"/>
</dbReference>
<proteinExistence type="predicted"/>
<comment type="caution">
    <text evidence="1">The sequence shown here is derived from an EMBL/GenBank/DDBJ whole genome shotgun (WGS) entry which is preliminary data.</text>
</comment>
<evidence type="ECO:0000313" key="1">
    <source>
        <dbReference type="EMBL" id="KAG0575148.1"/>
    </source>
</evidence>
<evidence type="ECO:0000313" key="2">
    <source>
        <dbReference type="Proteomes" id="UP000822688"/>
    </source>
</evidence>
<dbReference type="EMBL" id="CM026426">
    <property type="protein sequence ID" value="KAG0575148.1"/>
    <property type="molecule type" value="Genomic_DNA"/>
</dbReference>
<sequence>MGTSRKFHYPRDATIIWNGRNHHHLCNTCKCMYCTALRWVVLPHCKCKLPRLSCGLPLDACIRAKRRRCPHLPRHKLTKFNDCECVESGDRWTSKLTEVECDLRDGNPTGDIQEEDKFISGKDGDDLGIVILD</sequence>
<accession>A0A8T0HXQ0</accession>
<keyword evidence="2" id="KW-1185">Reference proteome</keyword>
<reference evidence="1" key="1">
    <citation type="submission" date="2020-06" db="EMBL/GenBank/DDBJ databases">
        <title>WGS assembly of Ceratodon purpureus strain R40.</title>
        <authorList>
            <person name="Carey S.B."/>
            <person name="Jenkins J."/>
            <person name="Shu S."/>
            <person name="Lovell J.T."/>
            <person name="Sreedasyam A."/>
            <person name="Maumus F."/>
            <person name="Tiley G.P."/>
            <person name="Fernandez-Pozo N."/>
            <person name="Barry K."/>
            <person name="Chen C."/>
            <person name="Wang M."/>
            <person name="Lipzen A."/>
            <person name="Daum C."/>
            <person name="Saski C.A."/>
            <person name="Payton A.C."/>
            <person name="Mcbreen J.C."/>
            <person name="Conrad R.E."/>
            <person name="Kollar L.M."/>
            <person name="Olsson S."/>
            <person name="Huttunen S."/>
            <person name="Landis J.B."/>
            <person name="Wickett N.J."/>
            <person name="Johnson M.G."/>
            <person name="Rensing S.A."/>
            <person name="Grimwood J."/>
            <person name="Schmutz J."/>
            <person name="Mcdaniel S.F."/>
        </authorList>
    </citation>
    <scope>NUCLEOTIDE SEQUENCE</scope>
    <source>
        <strain evidence="1">R40</strain>
    </source>
</reference>
<protein>
    <submittedName>
        <fullName evidence="1">Uncharacterized protein</fullName>
    </submittedName>
</protein>
<organism evidence="1 2">
    <name type="scientific">Ceratodon purpureus</name>
    <name type="common">Fire moss</name>
    <name type="synonym">Dicranum purpureum</name>
    <dbReference type="NCBI Taxonomy" id="3225"/>
    <lineage>
        <taxon>Eukaryota</taxon>
        <taxon>Viridiplantae</taxon>
        <taxon>Streptophyta</taxon>
        <taxon>Embryophyta</taxon>
        <taxon>Bryophyta</taxon>
        <taxon>Bryophytina</taxon>
        <taxon>Bryopsida</taxon>
        <taxon>Dicranidae</taxon>
        <taxon>Pseudoditrichales</taxon>
        <taxon>Ditrichaceae</taxon>
        <taxon>Ceratodon</taxon>
    </lineage>
</organism>
<gene>
    <name evidence="1" type="ORF">KC19_VG321900</name>
</gene>